<evidence type="ECO:0000313" key="4">
    <source>
        <dbReference type="Proteomes" id="UP001491552"/>
    </source>
</evidence>
<accession>A0ABV1G6N0</accession>
<dbReference type="InterPro" id="IPR050270">
    <property type="entry name" value="DegV_domain_contain"/>
</dbReference>
<sequence length="291" mass="32096">MEKNYVVMTDSSADLNPALEQELGVDIIPLSVNCGDRTFLDYPDEREIKTSEFYGMLRSGANAKTAAANVETFLTAMSRHLEQGKDVLYLGFSSGLSSTYSASEIAAQELRERYPERKVLTVDTLCASMGQGLLVWLTVQELKHGATLEEAAKYAEDNRLHLCHWFTVDDLFFLKRGGRVSAATALVGSALGIKPVLHVDNEGHLINVSKARGRKNSILALVDRMERSAIEPEKQTVFISHGDCLADAEFLAQEVRRRLHVPRIEINYVGPVIGAHSGPGTLALFFLGTER</sequence>
<dbReference type="InterPro" id="IPR043168">
    <property type="entry name" value="DegV_C"/>
</dbReference>
<dbReference type="PANTHER" id="PTHR33434:SF3">
    <property type="entry name" value="DEGV DOMAIN-CONTAINING PROTEIN YITS"/>
    <property type="match status" value="1"/>
</dbReference>
<keyword evidence="4" id="KW-1185">Reference proteome</keyword>
<dbReference type="Proteomes" id="UP001491552">
    <property type="component" value="Unassembled WGS sequence"/>
</dbReference>
<organism evidence="3 4">
    <name type="scientific">Faecousia intestinalis</name>
    <dbReference type="NCBI Taxonomy" id="3133167"/>
    <lineage>
        <taxon>Bacteria</taxon>
        <taxon>Bacillati</taxon>
        <taxon>Bacillota</taxon>
        <taxon>Clostridia</taxon>
        <taxon>Eubacteriales</taxon>
        <taxon>Oscillospiraceae</taxon>
        <taxon>Faecousia</taxon>
    </lineage>
</organism>
<dbReference type="SUPFAM" id="SSF82549">
    <property type="entry name" value="DAK1/DegV-like"/>
    <property type="match status" value="1"/>
</dbReference>
<comment type="function">
    <text evidence="1">May bind long-chain fatty acids, such as palmitate, and may play a role in lipid transport or fatty acid metabolism.</text>
</comment>
<dbReference type="EMBL" id="JBBMFF010000210">
    <property type="protein sequence ID" value="MEQ2511073.1"/>
    <property type="molecule type" value="Genomic_DNA"/>
</dbReference>
<protein>
    <submittedName>
        <fullName evidence="3">DegV family protein</fullName>
    </submittedName>
</protein>
<evidence type="ECO:0000256" key="2">
    <source>
        <dbReference type="ARBA" id="ARBA00023121"/>
    </source>
</evidence>
<dbReference type="PROSITE" id="PS51482">
    <property type="entry name" value="DEGV"/>
    <property type="match status" value="1"/>
</dbReference>
<dbReference type="RefSeq" id="WP_349135773.1">
    <property type="nucleotide sequence ID" value="NZ_JBBMFF010000210.1"/>
</dbReference>
<name>A0ABV1G6N0_9FIRM</name>
<gene>
    <name evidence="3" type="ORF">WMO66_07405</name>
</gene>
<dbReference type="Gene3D" id="3.40.50.10170">
    <property type="match status" value="1"/>
</dbReference>
<dbReference type="Gene3D" id="3.30.1180.10">
    <property type="match status" value="1"/>
</dbReference>
<dbReference type="PANTHER" id="PTHR33434">
    <property type="entry name" value="DEGV DOMAIN-CONTAINING PROTEIN DR_1986-RELATED"/>
    <property type="match status" value="1"/>
</dbReference>
<evidence type="ECO:0000256" key="1">
    <source>
        <dbReference type="ARBA" id="ARBA00003238"/>
    </source>
</evidence>
<dbReference type="NCBIfam" id="TIGR00762">
    <property type="entry name" value="DegV"/>
    <property type="match status" value="1"/>
</dbReference>
<proteinExistence type="predicted"/>
<dbReference type="InterPro" id="IPR003797">
    <property type="entry name" value="DegV"/>
</dbReference>
<dbReference type="Pfam" id="PF02645">
    <property type="entry name" value="DegV"/>
    <property type="match status" value="1"/>
</dbReference>
<keyword evidence="2" id="KW-0446">Lipid-binding</keyword>
<evidence type="ECO:0000313" key="3">
    <source>
        <dbReference type="EMBL" id="MEQ2511073.1"/>
    </source>
</evidence>
<comment type="caution">
    <text evidence="3">The sequence shown here is derived from an EMBL/GenBank/DDBJ whole genome shotgun (WGS) entry which is preliminary data.</text>
</comment>
<reference evidence="3 4" key="1">
    <citation type="submission" date="2024-03" db="EMBL/GenBank/DDBJ databases">
        <title>Human intestinal bacterial collection.</title>
        <authorList>
            <person name="Pauvert C."/>
            <person name="Hitch T.C.A."/>
            <person name="Clavel T."/>
        </authorList>
    </citation>
    <scope>NUCLEOTIDE SEQUENCE [LARGE SCALE GENOMIC DNA]</scope>
    <source>
        <strain evidence="3 4">CLA-AA-H192</strain>
    </source>
</reference>